<reference evidence="2 3" key="1">
    <citation type="submission" date="2024-01" db="EMBL/GenBank/DDBJ databases">
        <title>Genome assemblies of Stephania.</title>
        <authorList>
            <person name="Yang L."/>
        </authorList>
    </citation>
    <scope>NUCLEOTIDE SEQUENCE [LARGE SCALE GENOMIC DNA]</scope>
    <source>
        <strain evidence="2">JXDWG</strain>
        <tissue evidence="2">Leaf</tissue>
    </source>
</reference>
<evidence type="ECO:0000256" key="1">
    <source>
        <dbReference type="SAM" id="MobiDB-lite"/>
    </source>
</evidence>
<evidence type="ECO:0000313" key="2">
    <source>
        <dbReference type="EMBL" id="KAK9095276.1"/>
    </source>
</evidence>
<dbReference type="Proteomes" id="UP001419268">
    <property type="component" value="Unassembled WGS sequence"/>
</dbReference>
<proteinExistence type="predicted"/>
<evidence type="ECO:0000313" key="3">
    <source>
        <dbReference type="Proteomes" id="UP001419268"/>
    </source>
</evidence>
<accession>A0AAP0EKT2</accession>
<gene>
    <name evidence="2" type="ORF">Scep_026745</name>
</gene>
<keyword evidence="3" id="KW-1185">Reference proteome</keyword>
<feature type="compositionally biased region" description="Acidic residues" evidence="1">
    <location>
        <begin position="16"/>
        <end position="25"/>
    </location>
</feature>
<dbReference type="AlphaFoldDB" id="A0AAP0EKT2"/>
<comment type="caution">
    <text evidence="2">The sequence shown here is derived from an EMBL/GenBank/DDBJ whole genome shotgun (WGS) entry which is preliminary data.</text>
</comment>
<feature type="region of interest" description="Disordered" evidence="1">
    <location>
        <begin position="1"/>
        <end position="87"/>
    </location>
</feature>
<name>A0AAP0EKT2_9MAGN</name>
<sequence>MRERRREARVVSITTADDDGVDDGGDGAATMRVADEETARRMRKRGGRKRQRGGEKAAAERPAVSMASACDARGKERAAESRTTTTMTMATHARQRCDGAGDDGAATMKGVSQVVCAENGRGGWIFVFSFCLRRIGDDYVCRRSSVVDLSPISRRLFMSLICTISFTLLRIGDEIKSVVDLSRSVTQPHFFLFFTLLGSSTNHVCRDP</sequence>
<dbReference type="EMBL" id="JBBNAG010000011">
    <property type="protein sequence ID" value="KAK9095276.1"/>
    <property type="molecule type" value="Genomic_DNA"/>
</dbReference>
<organism evidence="2 3">
    <name type="scientific">Stephania cephalantha</name>
    <dbReference type="NCBI Taxonomy" id="152367"/>
    <lineage>
        <taxon>Eukaryota</taxon>
        <taxon>Viridiplantae</taxon>
        <taxon>Streptophyta</taxon>
        <taxon>Embryophyta</taxon>
        <taxon>Tracheophyta</taxon>
        <taxon>Spermatophyta</taxon>
        <taxon>Magnoliopsida</taxon>
        <taxon>Ranunculales</taxon>
        <taxon>Menispermaceae</taxon>
        <taxon>Menispermoideae</taxon>
        <taxon>Cissampelideae</taxon>
        <taxon>Stephania</taxon>
    </lineage>
</organism>
<feature type="compositionally biased region" description="Basic residues" evidence="1">
    <location>
        <begin position="41"/>
        <end position="51"/>
    </location>
</feature>
<protein>
    <submittedName>
        <fullName evidence="2">Uncharacterized protein</fullName>
    </submittedName>
</protein>